<dbReference type="HOGENOM" id="CLU_849025_0_0_5"/>
<name>E8RPY3_ASTEC</name>
<dbReference type="eggNOG" id="COG0265">
    <property type="taxonomic scope" value="Bacteria"/>
</dbReference>
<proteinExistence type="predicted"/>
<dbReference type="OrthoDB" id="9766361at2"/>
<accession>E8RPY3</accession>
<dbReference type="Proteomes" id="UP000001492">
    <property type="component" value="Chromosome 1"/>
</dbReference>
<dbReference type="PANTHER" id="PTHR43019">
    <property type="entry name" value="SERINE ENDOPROTEASE DEGS"/>
    <property type="match status" value="1"/>
</dbReference>
<protein>
    <submittedName>
        <fullName evidence="1">Peptidase S1 and S6 chymotrypsin/Hap</fullName>
    </submittedName>
</protein>
<dbReference type="STRING" id="573065.Astex_1490"/>
<keyword evidence="2" id="KW-1185">Reference proteome</keyword>
<dbReference type="InterPro" id="IPR043504">
    <property type="entry name" value="Peptidase_S1_PA_chymotrypsin"/>
</dbReference>
<dbReference type="InterPro" id="IPR009003">
    <property type="entry name" value="Peptidase_S1_PA"/>
</dbReference>
<gene>
    <name evidence="1" type="ordered locus">Astex_1490</name>
</gene>
<dbReference type="Pfam" id="PF13365">
    <property type="entry name" value="Trypsin_2"/>
    <property type="match status" value="1"/>
</dbReference>
<dbReference type="Gene3D" id="2.40.10.10">
    <property type="entry name" value="Trypsin-like serine proteases"/>
    <property type="match status" value="2"/>
</dbReference>
<evidence type="ECO:0000313" key="2">
    <source>
        <dbReference type="Proteomes" id="UP000001492"/>
    </source>
</evidence>
<dbReference type="EMBL" id="CP002395">
    <property type="protein sequence ID" value="ADU13156.1"/>
    <property type="molecule type" value="Genomic_DNA"/>
</dbReference>
<reference evidence="2" key="1">
    <citation type="submission" date="2010-12" db="EMBL/GenBank/DDBJ databases">
        <title>Complete sequence of chromosome 1 of Asticcacaulis excentricus CB 48.</title>
        <authorList>
            <consortium name="US DOE Joint Genome Institute"/>
            <person name="Lucas S."/>
            <person name="Copeland A."/>
            <person name="Lapidus A."/>
            <person name="Cheng J.-F."/>
            <person name="Bruce D."/>
            <person name="Goodwin L."/>
            <person name="Pitluck S."/>
            <person name="Teshima H."/>
            <person name="Davenport K."/>
            <person name="Detter J.C."/>
            <person name="Han C."/>
            <person name="Tapia R."/>
            <person name="Land M."/>
            <person name="Hauser L."/>
            <person name="Jeffries C."/>
            <person name="Kyrpides N."/>
            <person name="Ivanova N."/>
            <person name="Ovchinnikova G."/>
            <person name="Brun Y.V."/>
            <person name="Woyke T."/>
        </authorList>
    </citation>
    <scope>NUCLEOTIDE SEQUENCE [LARGE SCALE GENOMIC DNA]</scope>
    <source>
        <strain evidence="2">ATCC 15261 / DSM 4724 / KCTC 12464 / NCIMB 9791 / VKM B-1370 / CB 48</strain>
    </source>
</reference>
<dbReference type="KEGG" id="aex:Astex_1490"/>
<dbReference type="SUPFAM" id="SSF50494">
    <property type="entry name" value="Trypsin-like serine proteases"/>
    <property type="match status" value="1"/>
</dbReference>
<dbReference type="PANTHER" id="PTHR43019:SF23">
    <property type="entry name" value="PROTEASE DO-LIKE 5, CHLOROPLASTIC"/>
    <property type="match status" value="1"/>
</dbReference>
<sequence length="348" mass="37363">MTGTPFDASRVQFPGLPVHLLAFFRLENAKKTNTGIVSRTVAEYLAQFVPNASGQKPHPETVVEICRRLVRNGWLSQVAVGGMMGTDNSYFCRADLDRIQTSSVIRLLNCAVYGLPAVYDLYNSAVIPLINWNSKSDAQIGTCFVVASDAIVTALHCVHPSEALAIRGVSPEIFSKASLYVHENEQLDLAVIKFPEPIFGEIPHISLPDEPANVLDEVMALGYPNIPGFVPALAAEAAHVSGRLTVAKGKIASSPTEIFAKTELFLITARVRGGFSGGPLLDSYGQAAGFISREPTSDASSDTIVKYDELGYGVAVPVSAISFLIQSISEGAATPVAFANIKFRDFEE</sequence>
<dbReference type="AlphaFoldDB" id="E8RPY3"/>
<evidence type="ECO:0000313" key="1">
    <source>
        <dbReference type="EMBL" id="ADU13156.1"/>
    </source>
</evidence>
<dbReference type="RefSeq" id="WP_013478988.1">
    <property type="nucleotide sequence ID" value="NC_014816.1"/>
</dbReference>
<organism evidence="1 2">
    <name type="scientific">Asticcacaulis excentricus (strain ATCC 15261 / DSM 4724 / KCTC 12464 / NCIMB 9791 / VKM B-1370 / CB 48)</name>
    <dbReference type="NCBI Taxonomy" id="573065"/>
    <lineage>
        <taxon>Bacteria</taxon>
        <taxon>Pseudomonadati</taxon>
        <taxon>Pseudomonadota</taxon>
        <taxon>Alphaproteobacteria</taxon>
        <taxon>Caulobacterales</taxon>
        <taxon>Caulobacteraceae</taxon>
        <taxon>Asticcacaulis</taxon>
    </lineage>
</organism>